<proteinExistence type="inferred from homology"/>
<dbReference type="InterPro" id="IPR018187">
    <property type="entry name" value="Asp/Glu_racemase_AS_1"/>
</dbReference>
<sequence length="213" mass="22392">MAAGGRQEAATRPIGVFDSGIGGLTVVRELRAELPGEEILYFGDSARVPYGTKSPETVRRFTRECVAFLIRRDIKLLVVACNTASAVALPLLAGELTIPVVGVIEPGVRAALARTRRRRIGVIGTEGTIASGAYRRALEGSVPGVEIHERACPLFVPLAEEGWLDGDVPARVARAYLGPLAAGGIDTLILGCTHYPLLRSVIAAAAGEGVELV</sequence>
<protein>
    <recommendedName>
        <fullName evidence="7 8">Glutamate racemase</fullName>
        <ecNumber evidence="2 8">5.1.1.3</ecNumber>
    </recommendedName>
</protein>
<evidence type="ECO:0000256" key="4">
    <source>
        <dbReference type="ARBA" id="ARBA00022984"/>
    </source>
</evidence>
<keyword evidence="6" id="KW-0961">Cell wall biogenesis/degradation</keyword>
<dbReference type="GO" id="GO:0009252">
    <property type="term" value="P:peptidoglycan biosynthetic process"/>
    <property type="evidence" value="ECO:0007669"/>
    <property type="project" value="UniProtKB-UniRule"/>
</dbReference>
<dbReference type="GO" id="GO:0008360">
    <property type="term" value="P:regulation of cell shape"/>
    <property type="evidence" value="ECO:0007669"/>
    <property type="project" value="UniProtKB-KW"/>
</dbReference>
<evidence type="ECO:0000313" key="9">
    <source>
        <dbReference type="EMBL" id="MBM3318970.1"/>
    </source>
</evidence>
<dbReference type="FunFam" id="3.40.50.1860:FF:000002">
    <property type="entry name" value="Glutamate racemase"/>
    <property type="match status" value="1"/>
</dbReference>
<dbReference type="InterPro" id="IPR015942">
    <property type="entry name" value="Asp/Glu/hydantoin_racemase"/>
</dbReference>
<dbReference type="GO" id="GO:0071555">
    <property type="term" value="P:cell wall organization"/>
    <property type="evidence" value="ECO:0007669"/>
    <property type="project" value="UniProtKB-KW"/>
</dbReference>
<accession>A0A937XBW4</accession>
<dbReference type="PROSITE" id="PS00923">
    <property type="entry name" value="ASP_GLU_RACEMASE_1"/>
    <property type="match status" value="1"/>
</dbReference>
<dbReference type="EC" id="5.1.1.3" evidence="2 8"/>
<evidence type="ECO:0000256" key="6">
    <source>
        <dbReference type="ARBA" id="ARBA00023316"/>
    </source>
</evidence>
<evidence type="ECO:0000256" key="5">
    <source>
        <dbReference type="ARBA" id="ARBA00023235"/>
    </source>
</evidence>
<keyword evidence="5 9" id="KW-0413">Isomerase</keyword>
<dbReference type="Pfam" id="PF01177">
    <property type="entry name" value="Asp_Glu_race"/>
    <property type="match status" value="1"/>
</dbReference>
<dbReference type="SUPFAM" id="SSF53681">
    <property type="entry name" value="Aspartate/glutamate racemase"/>
    <property type="match status" value="2"/>
</dbReference>
<evidence type="ECO:0000256" key="7">
    <source>
        <dbReference type="ARBA" id="ARBA00070053"/>
    </source>
</evidence>
<dbReference type="EMBL" id="VGIY01000570">
    <property type="protein sequence ID" value="MBM3318970.1"/>
    <property type="molecule type" value="Genomic_DNA"/>
</dbReference>
<evidence type="ECO:0000256" key="1">
    <source>
        <dbReference type="ARBA" id="ARBA00001602"/>
    </source>
</evidence>
<dbReference type="Gene3D" id="3.40.50.1860">
    <property type="match status" value="2"/>
</dbReference>
<dbReference type="AlphaFoldDB" id="A0A937XBW4"/>
<gene>
    <name evidence="9" type="ORF">FJY75_14080</name>
</gene>
<evidence type="ECO:0000256" key="8">
    <source>
        <dbReference type="NCBIfam" id="TIGR00067"/>
    </source>
</evidence>
<keyword evidence="4" id="KW-0573">Peptidoglycan synthesis</keyword>
<keyword evidence="3" id="KW-0133">Cell shape</keyword>
<dbReference type="PANTHER" id="PTHR21198:SF2">
    <property type="entry name" value="GLUTAMATE RACEMASE"/>
    <property type="match status" value="1"/>
</dbReference>
<dbReference type="PANTHER" id="PTHR21198">
    <property type="entry name" value="GLUTAMATE RACEMASE"/>
    <property type="match status" value="1"/>
</dbReference>
<reference evidence="9" key="1">
    <citation type="submission" date="2019-03" db="EMBL/GenBank/DDBJ databases">
        <title>Lake Tanganyika Metagenome-Assembled Genomes (MAGs).</title>
        <authorList>
            <person name="Tran P."/>
        </authorList>
    </citation>
    <scope>NUCLEOTIDE SEQUENCE</scope>
    <source>
        <strain evidence="9">M_DeepCast_400m_m2_100</strain>
    </source>
</reference>
<feature type="non-terminal residue" evidence="9">
    <location>
        <position position="213"/>
    </location>
</feature>
<dbReference type="InterPro" id="IPR004391">
    <property type="entry name" value="Glu_race"/>
</dbReference>
<dbReference type="PROSITE" id="PS00924">
    <property type="entry name" value="ASP_GLU_RACEMASE_2"/>
    <property type="match status" value="1"/>
</dbReference>
<evidence type="ECO:0000256" key="2">
    <source>
        <dbReference type="ARBA" id="ARBA00013090"/>
    </source>
</evidence>
<evidence type="ECO:0000313" key="10">
    <source>
        <dbReference type="Proteomes" id="UP000748308"/>
    </source>
</evidence>
<dbReference type="NCBIfam" id="TIGR00067">
    <property type="entry name" value="glut_race"/>
    <property type="match status" value="1"/>
</dbReference>
<name>A0A937XBW4_UNCEI</name>
<dbReference type="Proteomes" id="UP000748308">
    <property type="component" value="Unassembled WGS sequence"/>
</dbReference>
<dbReference type="GO" id="GO:0008881">
    <property type="term" value="F:glutamate racemase activity"/>
    <property type="evidence" value="ECO:0007669"/>
    <property type="project" value="UniProtKB-UniRule"/>
</dbReference>
<organism evidence="9 10">
    <name type="scientific">Eiseniibacteriota bacterium</name>
    <dbReference type="NCBI Taxonomy" id="2212470"/>
    <lineage>
        <taxon>Bacteria</taxon>
        <taxon>Candidatus Eiseniibacteriota</taxon>
    </lineage>
</organism>
<comment type="caution">
    <text evidence="9">The sequence shown here is derived from an EMBL/GenBank/DDBJ whole genome shotgun (WGS) entry which is preliminary data.</text>
</comment>
<dbReference type="InterPro" id="IPR001920">
    <property type="entry name" value="Asp/Glu_race"/>
</dbReference>
<evidence type="ECO:0000256" key="3">
    <source>
        <dbReference type="ARBA" id="ARBA00022960"/>
    </source>
</evidence>
<comment type="catalytic activity">
    <reaction evidence="1">
        <text>L-glutamate = D-glutamate</text>
        <dbReference type="Rhea" id="RHEA:12813"/>
        <dbReference type="ChEBI" id="CHEBI:29985"/>
        <dbReference type="ChEBI" id="CHEBI:29986"/>
        <dbReference type="EC" id="5.1.1.3"/>
    </reaction>
</comment>
<dbReference type="HAMAP" id="MF_00258">
    <property type="entry name" value="Glu_racemase"/>
    <property type="match status" value="1"/>
</dbReference>
<dbReference type="InterPro" id="IPR033134">
    <property type="entry name" value="Asp/Glu_racemase_AS_2"/>
</dbReference>